<proteinExistence type="predicted"/>
<dbReference type="InterPro" id="IPR016024">
    <property type="entry name" value="ARM-type_fold"/>
</dbReference>
<gene>
    <name evidence="3" type="ORF">ETAA8_63240</name>
</gene>
<feature type="domain" description="Putative zinc-finger" evidence="2">
    <location>
        <begin position="3"/>
        <end position="37"/>
    </location>
</feature>
<dbReference type="Gene3D" id="1.25.10.10">
    <property type="entry name" value="Leucine-rich Repeat Variant"/>
    <property type="match status" value="1"/>
</dbReference>
<protein>
    <recommendedName>
        <fullName evidence="2">Putative zinc-finger domain-containing protein</fullName>
    </recommendedName>
</protein>
<keyword evidence="4" id="KW-1185">Reference proteome</keyword>
<keyword evidence="1" id="KW-0472">Membrane</keyword>
<keyword evidence="1" id="KW-1133">Transmembrane helix</keyword>
<dbReference type="InterPro" id="IPR011989">
    <property type="entry name" value="ARM-like"/>
</dbReference>
<accession>A0A517YLS9</accession>
<sequence length="465" mass="50615">MNCADFQHQLTAWLASETDDGQASELEAHVSDCADCQALLAGVSHDDPLLRSALTDQAATQRVAQRATAGLVEAKALTSGLDLPWQAWALVLLATAAGYFLALALPLQRRPAKLEMPPVVKVPEIPQVEPPVAHLVAATGRVERFDDVQQDWIAVDPKIKYFACPSDSRLRTTSNVQCELKTEDGSVIRLNDQTEVKLLGSSSIQLNQGQVWCRSPGEASLEVRVASTSQPGSSVALGGPQSTLWCVGPSCVMTGIRESGQVQVVNAAGEIKVSTASGQQQLKPGQVAEISNGQVSTPANHVDPLTSTRWMQPLMLARGPDNAELNERVNTLLALIGRAKISTLYEQEIRALGEHAVLPLVRFIQSPLAASDPMRRSAAMRLTADLAPVWLIPDLIDLLADREAYVRQLAAATLYRLTALNMNCSPDQWQAEPDELQTTALADWRAWWAAHRDQYPTHRLRVTEE</sequence>
<dbReference type="RefSeq" id="WP_238397835.1">
    <property type="nucleotide sequence ID" value="NZ_CP036274.1"/>
</dbReference>
<feature type="transmembrane region" description="Helical" evidence="1">
    <location>
        <begin position="85"/>
        <end position="107"/>
    </location>
</feature>
<dbReference type="SUPFAM" id="SSF48371">
    <property type="entry name" value="ARM repeat"/>
    <property type="match status" value="1"/>
</dbReference>
<evidence type="ECO:0000256" key="1">
    <source>
        <dbReference type="SAM" id="Phobius"/>
    </source>
</evidence>
<dbReference type="InterPro" id="IPR021133">
    <property type="entry name" value="HEAT_type_2"/>
</dbReference>
<dbReference type="InterPro" id="IPR027383">
    <property type="entry name" value="Znf_put"/>
</dbReference>
<dbReference type="KEGG" id="aagg:ETAA8_63240"/>
<evidence type="ECO:0000313" key="4">
    <source>
        <dbReference type="Proteomes" id="UP000315017"/>
    </source>
</evidence>
<dbReference type="AlphaFoldDB" id="A0A517YLS9"/>
<dbReference type="Gene3D" id="2.60.120.1440">
    <property type="match status" value="1"/>
</dbReference>
<keyword evidence="1" id="KW-0812">Transmembrane</keyword>
<dbReference type="Proteomes" id="UP000315017">
    <property type="component" value="Chromosome"/>
</dbReference>
<dbReference type="EMBL" id="CP036274">
    <property type="protein sequence ID" value="QDU31171.1"/>
    <property type="molecule type" value="Genomic_DNA"/>
</dbReference>
<name>A0A517YLS9_9BACT</name>
<organism evidence="3 4">
    <name type="scientific">Anatilimnocola aggregata</name>
    <dbReference type="NCBI Taxonomy" id="2528021"/>
    <lineage>
        <taxon>Bacteria</taxon>
        <taxon>Pseudomonadati</taxon>
        <taxon>Planctomycetota</taxon>
        <taxon>Planctomycetia</taxon>
        <taxon>Pirellulales</taxon>
        <taxon>Pirellulaceae</taxon>
        <taxon>Anatilimnocola</taxon>
    </lineage>
</organism>
<reference evidence="3 4" key="1">
    <citation type="submission" date="2019-02" db="EMBL/GenBank/DDBJ databases">
        <title>Deep-cultivation of Planctomycetes and their phenomic and genomic characterization uncovers novel biology.</title>
        <authorList>
            <person name="Wiegand S."/>
            <person name="Jogler M."/>
            <person name="Boedeker C."/>
            <person name="Pinto D."/>
            <person name="Vollmers J."/>
            <person name="Rivas-Marin E."/>
            <person name="Kohn T."/>
            <person name="Peeters S.H."/>
            <person name="Heuer A."/>
            <person name="Rast P."/>
            <person name="Oberbeckmann S."/>
            <person name="Bunk B."/>
            <person name="Jeske O."/>
            <person name="Meyerdierks A."/>
            <person name="Storesund J.E."/>
            <person name="Kallscheuer N."/>
            <person name="Luecker S."/>
            <person name="Lage O.M."/>
            <person name="Pohl T."/>
            <person name="Merkel B.J."/>
            <person name="Hornburger P."/>
            <person name="Mueller R.-W."/>
            <person name="Bruemmer F."/>
            <person name="Labrenz M."/>
            <person name="Spormann A.M."/>
            <person name="Op den Camp H."/>
            <person name="Overmann J."/>
            <person name="Amann R."/>
            <person name="Jetten M.S.M."/>
            <person name="Mascher T."/>
            <person name="Medema M.H."/>
            <person name="Devos D.P."/>
            <person name="Kaster A.-K."/>
            <person name="Ovreas L."/>
            <person name="Rohde M."/>
            <person name="Galperin M.Y."/>
            <person name="Jogler C."/>
        </authorList>
    </citation>
    <scope>NUCLEOTIDE SEQUENCE [LARGE SCALE GENOMIC DNA]</scope>
    <source>
        <strain evidence="3 4">ETA_A8</strain>
    </source>
</reference>
<dbReference type="Pfam" id="PF13490">
    <property type="entry name" value="zf-HC2"/>
    <property type="match status" value="1"/>
</dbReference>
<dbReference type="PROSITE" id="PS50077">
    <property type="entry name" value="HEAT_REPEAT"/>
    <property type="match status" value="1"/>
</dbReference>
<evidence type="ECO:0000313" key="3">
    <source>
        <dbReference type="EMBL" id="QDU31171.1"/>
    </source>
</evidence>
<evidence type="ECO:0000259" key="2">
    <source>
        <dbReference type="Pfam" id="PF13490"/>
    </source>
</evidence>